<dbReference type="PANTHER" id="PTHR11104:SF0">
    <property type="entry name" value="SPBETA PROPHAGE-DERIVED AMINOGLYCOSIDE N(3')-ACETYLTRANSFERASE-LIKE PROTEIN YOKD"/>
    <property type="match status" value="1"/>
</dbReference>
<reference evidence="6 7" key="1">
    <citation type="submission" date="2014-02" db="EMBL/GenBank/DDBJ databases">
        <title>The small core and large imbalanced accessory genome model reveals a collaborative survival strategy of Sorangium cellulosum strains in nature.</title>
        <authorList>
            <person name="Han K."/>
            <person name="Peng R."/>
            <person name="Blom J."/>
            <person name="Li Y.-Z."/>
        </authorList>
    </citation>
    <scope>NUCLEOTIDE SEQUENCE [LARGE SCALE GENOMIC DNA]</scope>
    <source>
        <strain evidence="6 7">So0157-25</strain>
    </source>
</reference>
<dbReference type="InterPro" id="IPR028345">
    <property type="entry name" value="Antibiotic_NAT-like"/>
</dbReference>
<dbReference type="InterPro" id="IPR003679">
    <property type="entry name" value="Amioglycoside_AcTrfase"/>
</dbReference>
<proteinExistence type="inferred from homology"/>
<keyword evidence="4 5" id="KW-0012">Acyltransferase</keyword>
<dbReference type="PANTHER" id="PTHR11104">
    <property type="entry name" value="AMINOGLYCOSIDE N3-ACETYLTRANSFERASE"/>
    <property type="match status" value="1"/>
</dbReference>
<dbReference type="Pfam" id="PF02522">
    <property type="entry name" value="Antibiotic_NAT"/>
    <property type="match status" value="1"/>
</dbReference>
<dbReference type="Proteomes" id="UP000075420">
    <property type="component" value="Unassembled WGS sequence"/>
</dbReference>
<organism evidence="6 7">
    <name type="scientific">Sorangium cellulosum</name>
    <name type="common">Polyangium cellulosum</name>
    <dbReference type="NCBI Taxonomy" id="56"/>
    <lineage>
        <taxon>Bacteria</taxon>
        <taxon>Pseudomonadati</taxon>
        <taxon>Myxococcota</taxon>
        <taxon>Polyangia</taxon>
        <taxon>Polyangiales</taxon>
        <taxon>Polyangiaceae</taxon>
        <taxon>Sorangium</taxon>
    </lineage>
</organism>
<dbReference type="EC" id="2.3.1.-" evidence="5"/>
<comment type="caution">
    <text evidence="6">The sequence shown here is derived from an EMBL/GenBank/DDBJ whole genome shotgun (WGS) entry which is preliminary data.</text>
</comment>
<sequence length="269" mass="28306">MREPSVSQVVAELRALGVRPGGVLLVHTSFRAVRPIEGGPLGLIRALRAAVGDEGTLVMPTMTDGQRVFDPRSTPSSGMGITAETFWRQPGVLRSGHPGGSFAAAGPHAARICAPQPLSPPHGPDSPPGRVHALGGQVLLLGVTHAEDTTLHVAEAIARVPYAVAHPCVIEVDGVARTEMIRETDHCCRRFGLADGWLRARGLQREGRVGSAHARLCASRDLVAAAVEHLASDPLAFLCPRDEACGECDVARASVPADRGRGDHDDRPG</sequence>
<evidence type="ECO:0000256" key="3">
    <source>
        <dbReference type="ARBA" id="ARBA00022679"/>
    </source>
</evidence>
<dbReference type="GO" id="GO:0046677">
    <property type="term" value="P:response to antibiotic"/>
    <property type="evidence" value="ECO:0007669"/>
    <property type="project" value="UniProtKB-KW"/>
</dbReference>
<evidence type="ECO:0000256" key="4">
    <source>
        <dbReference type="ARBA" id="ARBA00023315"/>
    </source>
</evidence>
<dbReference type="SUPFAM" id="SSF110710">
    <property type="entry name" value="TTHA0583/YokD-like"/>
    <property type="match status" value="1"/>
</dbReference>
<evidence type="ECO:0000313" key="6">
    <source>
        <dbReference type="EMBL" id="KYF53245.1"/>
    </source>
</evidence>
<name>A0A150PC49_SORCE</name>
<dbReference type="AlphaFoldDB" id="A0A150PC49"/>
<comment type="similarity">
    <text evidence="1 5">Belongs to the antibiotic N-acetyltransferase family.</text>
</comment>
<dbReference type="EMBL" id="JELY01002219">
    <property type="protein sequence ID" value="KYF53245.1"/>
    <property type="molecule type" value="Genomic_DNA"/>
</dbReference>
<evidence type="ECO:0000313" key="7">
    <source>
        <dbReference type="Proteomes" id="UP000075420"/>
    </source>
</evidence>
<gene>
    <name evidence="6" type="ORF">BE08_05250</name>
</gene>
<comment type="catalytic activity">
    <reaction evidence="5">
        <text>a 2-deoxystreptamine antibiotic + acetyl-CoA = an N(3)-acetyl-2-deoxystreptamine antibiotic + CoA + H(+)</text>
        <dbReference type="Rhea" id="RHEA:12665"/>
        <dbReference type="ChEBI" id="CHEBI:15378"/>
        <dbReference type="ChEBI" id="CHEBI:57287"/>
        <dbReference type="ChEBI" id="CHEBI:57288"/>
        <dbReference type="ChEBI" id="CHEBI:57921"/>
        <dbReference type="ChEBI" id="CHEBI:77452"/>
        <dbReference type="EC" id="2.3.1.81"/>
    </reaction>
</comment>
<accession>A0A150PC49</accession>
<keyword evidence="3 5" id="KW-0808">Transferase</keyword>
<protein>
    <recommendedName>
        <fullName evidence="2 5">Aminoglycoside N(3)-acetyltransferase</fullName>
        <ecNumber evidence="5">2.3.1.-</ecNumber>
    </recommendedName>
</protein>
<evidence type="ECO:0000256" key="2">
    <source>
        <dbReference type="ARBA" id="ARBA00012882"/>
    </source>
</evidence>
<keyword evidence="5" id="KW-0046">Antibiotic resistance</keyword>
<evidence type="ECO:0000256" key="1">
    <source>
        <dbReference type="ARBA" id="ARBA00006383"/>
    </source>
</evidence>
<evidence type="ECO:0000256" key="5">
    <source>
        <dbReference type="RuleBase" id="RU365031"/>
    </source>
</evidence>
<dbReference type="GO" id="GO:0046353">
    <property type="term" value="F:aminoglycoside 3-N-acetyltransferase activity"/>
    <property type="evidence" value="ECO:0007669"/>
    <property type="project" value="UniProtKB-EC"/>
</dbReference>